<proteinExistence type="predicted"/>
<dbReference type="AlphaFoldDB" id="A0A433DMH4"/>
<sequence length="129" mass="14513">MTNHVIDAEGGNLVSSTQIIQWQQKSVAEAAKQEWLLTVDGYIFNREAMATIDNTKVQLLEKKASEHSEQCWGFLLPTFGKCKVEAGVMIMTTETEEVMESMEEAVTVLTEESKPPYRFPAQKVVTVKE</sequence>
<keyword evidence="2" id="KW-1185">Reference proteome</keyword>
<accession>A0A433DMH4</accession>
<comment type="caution">
    <text evidence="1">The sequence shown here is derived from an EMBL/GenBank/DDBJ whole genome shotgun (WGS) entry which is preliminary data.</text>
</comment>
<dbReference type="Proteomes" id="UP000268093">
    <property type="component" value="Unassembled WGS sequence"/>
</dbReference>
<dbReference type="EMBL" id="RBNI01000277">
    <property type="protein sequence ID" value="RUP52007.1"/>
    <property type="molecule type" value="Genomic_DNA"/>
</dbReference>
<protein>
    <submittedName>
        <fullName evidence="1">Uncharacterized protein</fullName>
    </submittedName>
</protein>
<gene>
    <name evidence="1" type="ORF">BC936DRAFT_143612</name>
</gene>
<dbReference type="Gene3D" id="2.80.10.50">
    <property type="match status" value="1"/>
</dbReference>
<reference evidence="1 2" key="1">
    <citation type="journal article" date="2018" name="New Phytol.">
        <title>Phylogenomics of Endogonaceae and evolution of mycorrhizas within Mucoromycota.</title>
        <authorList>
            <person name="Chang Y."/>
            <person name="Desiro A."/>
            <person name="Na H."/>
            <person name="Sandor L."/>
            <person name="Lipzen A."/>
            <person name="Clum A."/>
            <person name="Barry K."/>
            <person name="Grigoriev I.V."/>
            <person name="Martin F.M."/>
            <person name="Stajich J.E."/>
            <person name="Smith M.E."/>
            <person name="Bonito G."/>
            <person name="Spatafora J.W."/>
        </authorList>
    </citation>
    <scope>NUCLEOTIDE SEQUENCE [LARGE SCALE GENOMIC DNA]</scope>
    <source>
        <strain evidence="1 2">GMNB39</strain>
    </source>
</reference>
<dbReference type="InterPro" id="IPR035992">
    <property type="entry name" value="Ricin_B-like_lectins"/>
</dbReference>
<organism evidence="1 2">
    <name type="scientific">Jimgerdemannia flammicorona</name>
    <dbReference type="NCBI Taxonomy" id="994334"/>
    <lineage>
        <taxon>Eukaryota</taxon>
        <taxon>Fungi</taxon>
        <taxon>Fungi incertae sedis</taxon>
        <taxon>Mucoromycota</taxon>
        <taxon>Mucoromycotina</taxon>
        <taxon>Endogonomycetes</taxon>
        <taxon>Endogonales</taxon>
        <taxon>Endogonaceae</taxon>
        <taxon>Jimgerdemannia</taxon>
    </lineage>
</organism>
<dbReference type="SUPFAM" id="SSF50370">
    <property type="entry name" value="Ricin B-like lectins"/>
    <property type="match status" value="1"/>
</dbReference>
<evidence type="ECO:0000313" key="1">
    <source>
        <dbReference type="EMBL" id="RUP52007.1"/>
    </source>
</evidence>
<name>A0A433DMH4_9FUNG</name>
<evidence type="ECO:0000313" key="2">
    <source>
        <dbReference type="Proteomes" id="UP000268093"/>
    </source>
</evidence>